<evidence type="ECO:0000256" key="2">
    <source>
        <dbReference type="ARBA" id="ARBA00022676"/>
    </source>
</evidence>
<evidence type="ECO:0000313" key="6">
    <source>
        <dbReference type="EMBL" id="SPP83484.1"/>
    </source>
</evidence>
<evidence type="ECO:0000313" key="7">
    <source>
        <dbReference type="Proteomes" id="UP000268350"/>
    </source>
</evidence>
<name>A0A3B0JMJ7_DROGU</name>
<dbReference type="InterPro" id="IPR002213">
    <property type="entry name" value="UDP_glucos_trans"/>
</dbReference>
<feature type="signal peptide" evidence="5">
    <location>
        <begin position="1"/>
        <end position="24"/>
    </location>
</feature>
<dbReference type="PANTHER" id="PTHR48043">
    <property type="entry name" value="EG:EG0003.4 PROTEIN-RELATED"/>
    <property type="match status" value="1"/>
</dbReference>
<protein>
    <submittedName>
        <fullName evidence="6">Blast:UDP-glucuronosyltransferase 2A3</fullName>
    </submittedName>
</protein>
<reference evidence="7" key="1">
    <citation type="submission" date="2018-01" db="EMBL/GenBank/DDBJ databases">
        <authorList>
            <person name="Alioto T."/>
            <person name="Alioto T."/>
        </authorList>
    </citation>
    <scope>NUCLEOTIDE SEQUENCE [LARGE SCALE GENOMIC DNA]</scope>
</reference>
<feature type="chain" id="PRO_5017405447" evidence="5">
    <location>
        <begin position="25"/>
        <end position="532"/>
    </location>
</feature>
<proteinExistence type="inferred from homology"/>
<accession>A0A3B0JMJ7</accession>
<dbReference type="STRING" id="7266.A0A3B0JMJ7"/>
<dbReference type="CDD" id="cd03784">
    <property type="entry name" value="GT1_Gtf-like"/>
    <property type="match status" value="1"/>
</dbReference>
<dbReference type="PANTHER" id="PTHR48043:SF159">
    <property type="entry name" value="EG:EG0003.4 PROTEIN-RELATED"/>
    <property type="match status" value="1"/>
</dbReference>
<sequence>MKSLGLKTSFAALLLLCLLSCVSAYNYLVVLHTAARSHYHVGSALAKGLAAAGHQVTIVSPFPLKKPIKNIKDVGVPGMLTAMQGNMKNLLTSSKDPIIQQIVHFHHMGLNITEYLLSDSAVVELINSKQNFDAVITEVFLNEAHFGLAEHFNAPLIGLGTFGAISWNTDLVGTPSPPSYVPHALLKFSDHMSLVERVANLAFVTYEYLFLNFYYLPLQEAIYRKHFPNNKQDFYEMRKNTALVLLNQHVSLSFPRPYSPNMIEVGGMHINRKRQPLPKDIEEFIEGAKHGVIYFSMGSNLKSKDLPLEKRQALLDTFSQLKQRVLWKFEDTDLPGKPKNVFISDWFPQDDILAHNNVIAFITHGGLLSTTESIYHRKPFVGIPIFGDQFLNMARAEQNGYGVTVNYEELTAPKLLAAIERLIKDPEATKKVQDMSDRYIDQPETPLERAIFWVEHVTRHKGAKYLRSASQDLNFIQYHSLDAIVILYGGIIFAFYCLFALIRLLLRSLQECCAGRAEDKSKAKPKPKVKRN</sequence>
<keyword evidence="7" id="KW-1185">Reference proteome</keyword>
<keyword evidence="4" id="KW-0812">Transmembrane</keyword>
<keyword evidence="2" id="KW-0328">Glycosyltransferase</keyword>
<dbReference type="OMA" id="HHFKAPC"/>
<dbReference type="FunFam" id="3.40.50.2000:FF:000144">
    <property type="entry name" value="UDP-glucuronosyltransferase"/>
    <property type="match status" value="1"/>
</dbReference>
<dbReference type="EMBL" id="OUUW01000007">
    <property type="protein sequence ID" value="SPP83484.1"/>
    <property type="molecule type" value="Genomic_DNA"/>
</dbReference>
<dbReference type="OrthoDB" id="5835829at2759"/>
<evidence type="ECO:0000256" key="1">
    <source>
        <dbReference type="ARBA" id="ARBA00009995"/>
    </source>
</evidence>
<keyword evidence="5" id="KW-0732">Signal</keyword>
<comment type="similarity">
    <text evidence="1">Belongs to the UDP-glycosyltransferase family.</text>
</comment>
<dbReference type="Proteomes" id="UP000268350">
    <property type="component" value="Unassembled WGS sequence"/>
</dbReference>
<dbReference type="InterPro" id="IPR050271">
    <property type="entry name" value="UDP-glycosyltransferase"/>
</dbReference>
<feature type="transmembrane region" description="Helical" evidence="4">
    <location>
        <begin position="485"/>
        <end position="506"/>
    </location>
</feature>
<keyword evidence="3 6" id="KW-0808">Transferase</keyword>
<gene>
    <name evidence="6" type="ORF">DGUA_6G018336</name>
</gene>
<dbReference type="FunFam" id="3.40.50.2000:FF:000050">
    <property type="entry name" value="UDP-glucuronosyltransferase"/>
    <property type="match status" value="1"/>
</dbReference>
<keyword evidence="4" id="KW-0472">Membrane</keyword>
<dbReference type="GO" id="GO:0008194">
    <property type="term" value="F:UDP-glycosyltransferase activity"/>
    <property type="evidence" value="ECO:0007669"/>
    <property type="project" value="InterPro"/>
</dbReference>
<evidence type="ECO:0000256" key="4">
    <source>
        <dbReference type="SAM" id="Phobius"/>
    </source>
</evidence>
<dbReference type="SUPFAM" id="SSF53756">
    <property type="entry name" value="UDP-Glycosyltransferase/glycogen phosphorylase"/>
    <property type="match status" value="1"/>
</dbReference>
<organism evidence="6 7">
    <name type="scientific">Drosophila guanche</name>
    <name type="common">Fruit fly</name>
    <dbReference type="NCBI Taxonomy" id="7266"/>
    <lineage>
        <taxon>Eukaryota</taxon>
        <taxon>Metazoa</taxon>
        <taxon>Ecdysozoa</taxon>
        <taxon>Arthropoda</taxon>
        <taxon>Hexapoda</taxon>
        <taxon>Insecta</taxon>
        <taxon>Pterygota</taxon>
        <taxon>Neoptera</taxon>
        <taxon>Endopterygota</taxon>
        <taxon>Diptera</taxon>
        <taxon>Brachycera</taxon>
        <taxon>Muscomorpha</taxon>
        <taxon>Ephydroidea</taxon>
        <taxon>Drosophilidae</taxon>
        <taxon>Drosophila</taxon>
        <taxon>Sophophora</taxon>
    </lineage>
</organism>
<dbReference type="Gene3D" id="3.40.50.2000">
    <property type="entry name" value="Glycogen Phosphorylase B"/>
    <property type="match status" value="2"/>
</dbReference>
<dbReference type="Pfam" id="PF00201">
    <property type="entry name" value="UDPGT"/>
    <property type="match status" value="1"/>
</dbReference>
<dbReference type="AlphaFoldDB" id="A0A3B0JMJ7"/>
<evidence type="ECO:0000256" key="5">
    <source>
        <dbReference type="SAM" id="SignalP"/>
    </source>
</evidence>
<evidence type="ECO:0000256" key="3">
    <source>
        <dbReference type="ARBA" id="ARBA00022679"/>
    </source>
</evidence>
<keyword evidence="4" id="KW-1133">Transmembrane helix</keyword>